<name>A0A2S9H5A3_9BURK</name>
<evidence type="ECO:0000313" key="2">
    <source>
        <dbReference type="EMBL" id="PRC95147.1"/>
    </source>
</evidence>
<keyword evidence="3" id="KW-1185">Reference proteome</keyword>
<feature type="signal peptide" evidence="1">
    <location>
        <begin position="1"/>
        <end position="23"/>
    </location>
</feature>
<dbReference type="InterPro" id="IPR021675">
    <property type="entry name" value="DUF3261"/>
</dbReference>
<dbReference type="Pfam" id="PF11659">
    <property type="entry name" value="DUF3261"/>
    <property type="match status" value="1"/>
</dbReference>
<proteinExistence type="predicted"/>
<dbReference type="RefSeq" id="WP_105530034.1">
    <property type="nucleotide sequence ID" value="NZ_PUGF01000001.1"/>
</dbReference>
<dbReference type="OrthoDB" id="6228084at2"/>
<protein>
    <recommendedName>
        <fullName evidence="4">DUF3261 domain-containing protein</fullName>
    </recommendedName>
</protein>
<reference evidence="2 3" key="1">
    <citation type="submission" date="2018-02" db="EMBL/GenBank/DDBJ databases">
        <title>Solimicrobium silvestre gen. nov., sp. nov., isolated from alpine forest soil.</title>
        <authorList>
            <person name="Margesin R."/>
            <person name="Albuquerque L."/>
            <person name="Zhang D.-C."/>
            <person name="Froufe H.J.C."/>
            <person name="Severino R."/>
            <person name="Roxo I."/>
            <person name="Egas C."/>
            <person name="Da Costa M.S."/>
        </authorList>
    </citation>
    <scope>NUCLEOTIDE SEQUENCE [LARGE SCALE GENOMIC DNA]</scope>
    <source>
        <strain evidence="2 3">S20-91</strain>
    </source>
</reference>
<evidence type="ECO:0008006" key="4">
    <source>
        <dbReference type="Google" id="ProtNLM"/>
    </source>
</evidence>
<feature type="chain" id="PRO_5015606168" description="DUF3261 domain-containing protein" evidence="1">
    <location>
        <begin position="24"/>
        <end position="186"/>
    </location>
</feature>
<sequence>MHIRMMRVWGLNCCLVLLLTACASQPPLPARLDLKLAPAELGESISLQQHLIVERNGRIDDLDAALEVDATQLQLVGIAFGQRVLSLNYDGKQVSSWRHVMLPKQVRAEDILEDIQLTLWPIESIRKALPSGWTIEDNGLRRTLMMGGEVVCIINYSAMPRWSGTVKLENLRYHYSLIIQSVSNNP</sequence>
<evidence type="ECO:0000313" key="3">
    <source>
        <dbReference type="Proteomes" id="UP000237839"/>
    </source>
</evidence>
<comment type="caution">
    <text evidence="2">The sequence shown here is derived from an EMBL/GenBank/DDBJ whole genome shotgun (WGS) entry which is preliminary data.</text>
</comment>
<dbReference type="AlphaFoldDB" id="A0A2S9H5A3"/>
<keyword evidence="1" id="KW-0732">Signal</keyword>
<organism evidence="2 3">
    <name type="scientific">Solimicrobium silvestre</name>
    <dbReference type="NCBI Taxonomy" id="2099400"/>
    <lineage>
        <taxon>Bacteria</taxon>
        <taxon>Pseudomonadati</taxon>
        <taxon>Pseudomonadota</taxon>
        <taxon>Betaproteobacteria</taxon>
        <taxon>Burkholderiales</taxon>
        <taxon>Oxalobacteraceae</taxon>
        <taxon>Solimicrobium</taxon>
    </lineage>
</organism>
<accession>A0A2S9H5A3</accession>
<dbReference type="EMBL" id="PUGF01000001">
    <property type="protein sequence ID" value="PRC95147.1"/>
    <property type="molecule type" value="Genomic_DNA"/>
</dbReference>
<dbReference type="Proteomes" id="UP000237839">
    <property type="component" value="Unassembled WGS sequence"/>
</dbReference>
<evidence type="ECO:0000256" key="1">
    <source>
        <dbReference type="SAM" id="SignalP"/>
    </source>
</evidence>
<dbReference type="PROSITE" id="PS51257">
    <property type="entry name" value="PROKAR_LIPOPROTEIN"/>
    <property type="match status" value="1"/>
</dbReference>
<gene>
    <name evidence="2" type="ORF">S2091_0342</name>
</gene>